<proteinExistence type="predicted"/>
<keyword evidence="1" id="KW-0812">Transmembrane</keyword>
<feature type="transmembrane region" description="Helical" evidence="1">
    <location>
        <begin position="43"/>
        <end position="63"/>
    </location>
</feature>
<evidence type="ECO:0000313" key="2">
    <source>
        <dbReference type="EMBL" id="QSI77952.1"/>
    </source>
</evidence>
<sequence length="249" mass="26860">MKKLRAAGVHFALSALIVGGFVVLTLMVWYPTPLDQALGVNKVLLVLLGVDVVIGPMLTFIVYEPGKRTLLLDLTVIAIAQFAAFGYGANTIFGSRPAYVVFNVDRFDVTSASEIAPAELAAVRDPAFKSIPLWGPVIVGARIPTAVEEKNRILLSAASGGPDLNAFPQYFHSYESMAGDVRQVAKQVGMLPTKEQSAAVATWLAAHAKQAEDVRWLPVAARRRDMTAIIDAKTAKVLGFVDASPWWGR</sequence>
<dbReference type="NCBIfam" id="NF041437">
    <property type="entry name" value="TfpZ"/>
    <property type="match status" value="1"/>
</dbReference>
<keyword evidence="3" id="KW-1185">Reference proteome</keyword>
<evidence type="ECO:0000313" key="3">
    <source>
        <dbReference type="Proteomes" id="UP000663570"/>
    </source>
</evidence>
<protein>
    <recommendedName>
        <fullName evidence="4">Type IV pilin accessory protein</fullName>
    </recommendedName>
</protein>
<dbReference type="RefSeq" id="WP_206255216.1">
    <property type="nucleotide sequence ID" value="NZ_CP071060.1"/>
</dbReference>
<organism evidence="2 3">
    <name type="scientific">Niveibacterium microcysteis</name>
    <dbReference type="NCBI Taxonomy" id="2811415"/>
    <lineage>
        <taxon>Bacteria</taxon>
        <taxon>Pseudomonadati</taxon>
        <taxon>Pseudomonadota</taxon>
        <taxon>Betaproteobacteria</taxon>
        <taxon>Rhodocyclales</taxon>
        <taxon>Rhodocyclaceae</taxon>
        <taxon>Niveibacterium</taxon>
    </lineage>
</organism>
<dbReference type="Proteomes" id="UP000663570">
    <property type="component" value="Chromosome"/>
</dbReference>
<gene>
    <name evidence="2" type="ORF">JY500_04730</name>
</gene>
<accession>A0ABX7M886</accession>
<feature type="transmembrane region" description="Helical" evidence="1">
    <location>
        <begin position="7"/>
        <end position="31"/>
    </location>
</feature>
<name>A0ABX7M886_9RHOO</name>
<evidence type="ECO:0000256" key="1">
    <source>
        <dbReference type="SAM" id="Phobius"/>
    </source>
</evidence>
<feature type="transmembrane region" description="Helical" evidence="1">
    <location>
        <begin position="70"/>
        <end position="89"/>
    </location>
</feature>
<reference evidence="2 3" key="1">
    <citation type="submission" date="2021-02" db="EMBL/GenBank/DDBJ databases">
        <title>Niveibacterium changnyeongensis HC41.</title>
        <authorList>
            <person name="Kang M."/>
        </authorList>
    </citation>
    <scope>NUCLEOTIDE SEQUENCE [LARGE SCALE GENOMIC DNA]</scope>
    <source>
        <strain evidence="2 3">HC41</strain>
    </source>
</reference>
<evidence type="ECO:0008006" key="4">
    <source>
        <dbReference type="Google" id="ProtNLM"/>
    </source>
</evidence>
<keyword evidence="1" id="KW-1133">Transmembrane helix</keyword>
<dbReference type="InterPro" id="IPR047814">
    <property type="entry name" value="TfpX/TfpZ-like"/>
</dbReference>
<dbReference type="EMBL" id="CP071060">
    <property type="protein sequence ID" value="QSI77952.1"/>
    <property type="molecule type" value="Genomic_DNA"/>
</dbReference>
<keyword evidence="1" id="KW-0472">Membrane</keyword>